<dbReference type="Pfam" id="PF00107">
    <property type="entry name" value="ADH_zinc_N"/>
    <property type="match status" value="1"/>
</dbReference>
<name>A0A2Z3YNT1_9CORY</name>
<dbReference type="Gene3D" id="3.90.180.10">
    <property type="entry name" value="Medium-chain alcohol dehydrogenases, catalytic domain"/>
    <property type="match status" value="1"/>
</dbReference>
<dbReference type="KEGG" id="cpre:Csp1_01030"/>
<dbReference type="PANTHER" id="PTHR43677:SF1">
    <property type="entry name" value="ACRYLYL-COA REDUCTASE ACUI-RELATED"/>
    <property type="match status" value="1"/>
</dbReference>
<dbReference type="SMART" id="SM00829">
    <property type="entry name" value="PKS_ER"/>
    <property type="match status" value="1"/>
</dbReference>
<dbReference type="Proteomes" id="UP000247696">
    <property type="component" value="Chromosome"/>
</dbReference>
<dbReference type="Pfam" id="PF08240">
    <property type="entry name" value="ADH_N"/>
    <property type="match status" value="1"/>
</dbReference>
<accession>A0A2Z3YNT1</accession>
<protein>
    <submittedName>
        <fullName evidence="2">Acrylyl-CoA reductase AcuI</fullName>
        <ecNumber evidence="2">1.3.1.84</ecNumber>
    </submittedName>
</protein>
<evidence type="ECO:0000259" key="1">
    <source>
        <dbReference type="SMART" id="SM00829"/>
    </source>
</evidence>
<proteinExistence type="predicted"/>
<reference evidence="3" key="1">
    <citation type="submission" date="2017-11" db="EMBL/GenBank/DDBJ databases">
        <title>Otitis media/interna in a cat caused by the recently described species Corynebacterium provencense.</title>
        <authorList>
            <person name="Kittl S."/>
            <person name="Brodard I."/>
            <person name="Rychener L."/>
            <person name="Jores J."/>
            <person name="Roosje P."/>
            <person name="Gobeli Brawand S."/>
        </authorList>
    </citation>
    <scope>NUCLEOTIDE SEQUENCE [LARGE SCALE GENOMIC DNA]</scope>
    <source>
        <strain evidence="3">17KM38</strain>
    </source>
</reference>
<dbReference type="GO" id="GO:0043957">
    <property type="term" value="F:acryloyl-CoA reductase (NADPH) activity"/>
    <property type="evidence" value="ECO:0007669"/>
    <property type="project" value="UniProtKB-EC"/>
</dbReference>
<keyword evidence="2" id="KW-0560">Oxidoreductase</keyword>
<dbReference type="InterPro" id="IPR014188">
    <property type="entry name" value="Acrylyl-CoA_reductase_AcuI"/>
</dbReference>
<dbReference type="EMBL" id="CP024988">
    <property type="protein sequence ID" value="AWT24931.1"/>
    <property type="molecule type" value="Genomic_DNA"/>
</dbReference>
<dbReference type="NCBIfam" id="TIGR02823">
    <property type="entry name" value="oxido_YhdH"/>
    <property type="match status" value="1"/>
</dbReference>
<feature type="domain" description="Enoyl reductase (ER)" evidence="1">
    <location>
        <begin position="10"/>
        <end position="321"/>
    </location>
</feature>
<dbReference type="Gene3D" id="3.40.50.720">
    <property type="entry name" value="NAD(P)-binding Rossmann-like Domain"/>
    <property type="match status" value="1"/>
</dbReference>
<evidence type="ECO:0000313" key="3">
    <source>
        <dbReference type="Proteomes" id="UP000247696"/>
    </source>
</evidence>
<dbReference type="InterPro" id="IPR020843">
    <property type="entry name" value="ER"/>
</dbReference>
<dbReference type="PANTHER" id="PTHR43677">
    <property type="entry name" value="SHORT-CHAIN DEHYDROGENASE/REDUCTASE"/>
    <property type="match status" value="1"/>
</dbReference>
<gene>
    <name evidence="2" type="primary">acuI</name>
    <name evidence="2" type="ORF">Csp1_01030</name>
</gene>
<dbReference type="RefSeq" id="WP_110480775.1">
    <property type="nucleotide sequence ID" value="NZ_CP024988.1"/>
</dbReference>
<dbReference type="CDD" id="cd08288">
    <property type="entry name" value="MDR_yhdh"/>
    <property type="match status" value="1"/>
</dbReference>
<dbReference type="InterPro" id="IPR036291">
    <property type="entry name" value="NAD(P)-bd_dom_sf"/>
</dbReference>
<dbReference type="SUPFAM" id="SSF50129">
    <property type="entry name" value="GroES-like"/>
    <property type="match status" value="1"/>
</dbReference>
<dbReference type="OrthoDB" id="9782155at2"/>
<dbReference type="InterPro" id="IPR051397">
    <property type="entry name" value="Zn-ADH-like_protein"/>
</dbReference>
<sequence length="325" mass="33466">MRAIIARQQGQPASLEEVDESTLLTGDVGIDVDYSSLNYKDGTALSGTGIVQAWPLVLGIDVVGTVTDSASPRFAPGDRVVLNGARIGESLHGGFAEKARVAADSLIRIPEPISPLRAAAIGTAGFTAALAVLALEDAGVQPGDGEVLVTGAAGGTGSVTIRLLAARGYTVVASTGRAEEQGDYLRTLGAARLIDRNQVSTELGKPLQSQLWAAAVDAVGSTTLANILAQTNYGGTVVSYGLVQGLDLPTTVLHFILRAVTLTGANSVDAPLALRERAWALLAETLDLPALDGLTETIGLGDVLAAGEQIQQGEIRGRVVIDVNR</sequence>
<dbReference type="AlphaFoldDB" id="A0A2Z3YNT1"/>
<dbReference type="InterPro" id="IPR011032">
    <property type="entry name" value="GroES-like_sf"/>
</dbReference>
<dbReference type="EC" id="1.3.1.84" evidence="2"/>
<evidence type="ECO:0000313" key="2">
    <source>
        <dbReference type="EMBL" id="AWT24931.1"/>
    </source>
</evidence>
<keyword evidence="3" id="KW-1185">Reference proteome</keyword>
<dbReference type="InterPro" id="IPR013149">
    <property type="entry name" value="ADH-like_C"/>
</dbReference>
<dbReference type="SUPFAM" id="SSF51735">
    <property type="entry name" value="NAD(P)-binding Rossmann-fold domains"/>
    <property type="match status" value="1"/>
</dbReference>
<dbReference type="InterPro" id="IPR013154">
    <property type="entry name" value="ADH-like_N"/>
</dbReference>
<organism evidence="2 3">
    <name type="scientific">Corynebacterium provencense</name>
    <dbReference type="NCBI Taxonomy" id="1737425"/>
    <lineage>
        <taxon>Bacteria</taxon>
        <taxon>Bacillati</taxon>
        <taxon>Actinomycetota</taxon>
        <taxon>Actinomycetes</taxon>
        <taxon>Mycobacteriales</taxon>
        <taxon>Corynebacteriaceae</taxon>
        <taxon>Corynebacterium</taxon>
    </lineage>
</organism>